<name>A0A7R9IKN4_9NEOP</name>
<sequence>MLQPCTVKMPIFSDLGLYYGGSPPPTFTYITPRYNPFPGPPSSHRLPPHSRINKYLPLLPTISESSPLYRRAIPLSRLSSPRPILSLPPYQPPRPIRINTADIDVSTPRRAHRTPNNGDRPGTIKRDRTVVRLQTKRARDQKKKTPGEKLMEKFLIRDKVKVVDTEYKKKVLEAVEVEKKRVESIRTSDRDVPVLSQVEVLDRLLVEEQQKVDEEECAASRRGSDAMLQPISDYKMDLKGEIRLQTVKKKKHKKSKSCDLEPTLEIVESKDVPEKNMLQRRNTVKKIRRMSEDILLGLDTNKFIPSSKNDTQIMSSVEENIQLSSIKCKPSCNGDTVKTNTTGISLIPVTGETSPAEKNNKPKKGVKGVKNKISIEVSIENDVGAKQFKNKILPKFTVDDIRVEETLISKRKLAQKIHYEVVVEDFLESVDKTEKSKTTNKESNLTVNDPTQLVDKVNKSLTNKVSKITKNDIKNSKTEKDTTAKVLVKEKQNSNFSAKENSNNFLKSEEEIVWAKDKVTYDNLAHISIKKNQELKRVKSIQEQKMSFENRSERESTFSNKETKSMSSIISSLNETVIEKDKVILKSEIIIPNSFNSKPNSGTKEHDVIKGDEQLFEHPNTQERPTSSAQRTSSCEVNDNVEDTQLFEPPTNSNVETFQIDTAEKDILNKIIQKTCEQHMKRNEKKLFGNINKIFIKNDSQNGKSCQSEALCTTAPKGFVSKSRESKKRNTEKSTIDITAHTETLPPPQEASIDFWAVLNTSASGTRLNEAYKSIKIINKRAKVHDKDMDISRINEEKVGEELTSMPTPIGDGKKRVPNMQSNIEVEHISELEVKQFKFNAEVECKKHNFQGKEKKTKLDKKLANNFDPKSVVGINKAKNTKQPREDTFGKNNFKMKGEEPQQNIRSTIPLNGKEKEELGNKLETKVEGTNVADKMKQPHLDMVVVNSKIDNNDFFSQISIEAILKPDTMKLQTKEQKSKTTTDHKNNCLGSTNKGLLDSKYETQYSADENCYINPINQSLKSLGEPFREESSVILNVMESKVDSSRLDINDSMKLSNAITNKKLDIFKCSSTVKKELSHQNVVDPTAKPVQNNLTTSINDDISKLLIGPTEKVDDGDTSSKQSDFIQPGTPGLKKSGNIEKVEQLKIFSPPNNNNLPEDKNSLHTNILLSKNLVKNKKIDNILNKINKNIPKDKIIKETEPTTNIKAKISKTKKSMKKKEQISSMQKPIEVGTNNSVAVNIKNVEEVHTSNKTSVKLDKQPDTKEKQFPAVSKSSPKKTEVFEESTPVNLHPDPSLVPSVAPTDNLPPNEHTASNIIVGTSPEESNGNVIVTPPPRLEDSEEEEEEEETETETDDDEEVEVSCDWLSEMVDDLWSHLQRFRLRMVAT</sequence>
<feature type="compositionally biased region" description="Acidic residues" evidence="1">
    <location>
        <begin position="1340"/>
        <end position="1361"/>
    </location>
</feature>
<feature type="region of interest" description="Disordered" evidence="1">
    <location>
        <begin position="1113"/>
        <end position="1137"/>
    </location>
</feature>
<dbReference type="EMBL" id="OE003473">
    <property type="protein sequence ID" value="CAD7460183.1"/>
    <property type="molecule type" value="Genomic_DNA"/>
</dbReference>
<reference evidence="2" key="1">
    <citation type="submission" date="2020-11" db="EMBL/GenBank/DDBJ databases">
        <authorList>
            <person name="Tran Van P."/>
        </authorList>
    </citation>
    <scope>NUCLEOTIDE SEQUENCE</scope>
</reference>
<feature type="region of interest" description="Disordered" evidence="1">
    <location>
        <begin position="975"/>
        <end position="994"/>
    </location>
</feature>
<feature type="compositionally biased region" description="Basic and acidic residues" evidence="1">
    <location>
        <begin position="975"/>
        <end position="987"/>
    </location>
</feature>
<accession>A0A7R9IKN4</accession>
<evidence type="ECO:0000313" key="2">
    <source>
        <dbReference type="EMBL" id="CAD7460183.1"/>
    </source>
</evidence>
<feature type="region of interest" description="Disordered" evidence="1">
    <location>
        <begin position="1251"/>
        <end position="1361"/>
    </location>
</feature>
<feature type="region of interest" description="Disordered" evidence="1">
    <location>
        <begin position="617"/>
        <end position="636"/>
    </location>
</feature>
<evidence type="ECO:0000256" key="1">
    <source>
        <dbReference type="SAM" id="MobiDB-lite"/>
    </source>
</evidence>
<feature type="compositionally biased region" description="Polar residues" evidence="1">
    <location>
        <begin position="622"/>
        <end position="636"/>
    </location>
</feature>
<protein>
    <submittedName>
        <fullName evidence="2">Uncharacterized protein</fullName>
    </submittedName>
</protein>
<gene>
    <name evidence="2" type="ORF">TTEB3V08_LOCUS8122</name>
</gene>
<organism evidence="2">
    <name type="scientific">Timema tahoe</name>
    <dbReference type="NCBI Taxonomy" id="61484"/>
    <lineage>
        <taxon>Eukaryota</taxon>
        <taxon>Metazoa</taxon>
        <taxon>Ecdysozoa</taxon>
        <taxon>Arthropoda</taxon>
        <taxon>Hexapoda</taxon>
        <taxon>Insecta</taxon>
        <taxon>Pterygota</taxon>
        <taxon>Neoptera</taxon>
        <taxon>Polyneoptera</taxon>
        <taxon>Phasmatodea</taxon>
        <taxon>Timematodea</taxon>
        <taxon>Timematoidea</taxon>
        <taxon>Timematidae</taxon>
        <taxon>Timema</taxon>
    </lineage>
</organism>
<proteinExistence type="predicted"/>
<feature type="compositionally biased region" description="Polar residues" evidence="1">
    <location>
        <begin position="1312"/>
        <end position="1330"/>
    </location>
</feature>
<feature type="compositionally biased region" description="Basic and acidic residues" evidence="1">
    <location>
        <begin position="1251"/>
        <end position="1268"/>
    </location>
</feature>